<dbReference type="OrthoDB" id="5320553at2"/>
<protein>
    <recommendedName>
        <fullName evidence="3">Replication initiation protein</fullName>
    </recommendedName>
</protein>
<accession>A0A4U7BR21</accession>
<dbReference type="EMBL" id="NXLZ01000005">
    <property type="protein sequence ID" value="TKX31144.1"/>
    <property type="molecule type" value="Genomic_DNA"/>
</dbReference>
<keyword evidence="2" id="KW-1185">Reference proteome</keyword>
<reference evidence="1 2" key="1">
    <citation type="submission" date="2018-05" db="EMBL/GenBank/DDBJ databases">
        <title>Novel Campyloabacter and Helicobacter Species and Strains.</title>
        <authorList>
            <person name="Mannion A.J."/>
            <person name="Shen Z."/>
            <person name="Fox J.G."/>
        </authorList>
    </citation>
    <scope>NUCLEOTIDE SEQUENCE [LARGE SCALE GENOMIC DNA]</scope>
    <source>
        <strain evidence="2">MIT17-664</strain>
    </source>
</reference>
<name>A0A4U7BR21_9BACT</name>
<dbReference type="AlphaFoldDB" id="A0A4U7BR21"/>
<gene>
    <name evidence="1" type="ORF">CQA69_04195</name>
</gene>
<organism evidence="1 2">
    <name type="scientific">Campylobacter estrildidarum</name>
    <dbReference type="NCBI Taxonomy" id="2510189"/>
    <lineage>
        <taxon>Bacteria</taxon>
        <taxon>Pseudomonadati</taxon>
        <taxon>Campylobacterota</taxon>
        <taxon>Epsilonproteobacteria</taxon>
        <taxon>Campylobacterales</taxon>
        <taxon>Campylobacteraceae</taxon>
        <taxon>Campylobacter</taxon>
    </lineage>
</organism>
<evidence type="ECO:0000313" key="1">
    <source>
        <dbReference type="EMBL" id="TKX31144.1"/>
    </source>
</evidence>
<sequence length="296" mass="35179">MNNDTKILDELFNRVGLDSISFIIPAVAFGKFLKKFDFRKRLNKTTRNIQLKEYCDDKFKSYNAKDKKAPFEIRYINFIKGNKSLSNTAIVLYNSKKALELSKKNKKAKGYYIEVIINGINQPSKNIAKETMAFLTRLIRRFKTDNIDLSLDFIGNFDIKEHSTKKAIDTFSNLDFKGDLLEYNKSLYINKATNEQLPQLQRVLLYDKFYKQKYYHKQNIDNKFKKWKRLEFRIMIKDKLLRSLNIIKDALRLFNLFLKDINNQSITRSFLNLQFGIFKDLRKNRDFKALDIFQTS</sequence>
<comment type="caution">
    <text evidence="1">The sequence shown here is derived from an EMBL/GenBank/DDBJ whole genome shotgun (WGS) entry which is preliminary data.</text>
</comment>
<dbReference type="Proteomes" id="UP000308838">
    <property type="component" value="Unassembled WGS sequence"/>
</dbReference>
<dbReference type="RefSeq" id="WP_137620558.1">
    <property type="nucleotide sequence ID" value="NZ_NXLZ01000005.1"/>
</dbReference>
<evidence type="ECO:0008006" key="3">
    <source>
        <dbReference type="Google" id="ProtNLM"/>
    </source>
</evidence>
<evidence type="ECO:0000313" key="2">
    <source>
        <dbReference type="Proteomes" id="UP000308838"/>
    </source>
</evidence>
<proteinExistence type="predicted"/>